<evidence type="ECO:0000313" key="2">
    <source>
        <dbReference type="Proteomes" id="UP000828048"/>
    </source>
</evidence>
<keyword evidence="2" id="KW-1185">Reference proteome</keyword>
<protein>
    <submittedName>
        <fullName evidence="1">Uncharacterized protein</fullName>
    </submittedName>
</protein>
<dbReference type="EMBL" id="CM037153">
    <property type="protein sequence ID" value="KAH7857675.1"/>
    <property type="molecule type" value="Genomic_DNA"/>
</dbReference>
<dbReference type="Proteomes" id="UP000828048">
    <property type="component" value="Chromosome 3"/>
</dbReference>
<proteinExistence type="predicted"/>
<evidence type="ECO:0000313" key="1">
    <source>
        <dbReference type="EMBL" id="KAH7857675.1"/>
    </source>
</evidence>
<organism evidence="1 2">
    <name type="scientific">Vaccinium darrowii</name>
    <dbReference type="NCBI Taxonomy" id="229202"/>
    <lineage>
        <taxon>Eukaryota</taxon>
        <taxon>Viridiplantae</taxon>
        <taxon>Streptophyta</taxon>
        <taxon>Embryophyta</taxon>
        <taxon>Tracheophyta</taxon>
        <taxon>Spermatophyta</taxon>
        <taxon>Magnoliopsida</taxon>
        <taxon>eudicotyledons</taxon>
        <taxon>Gunneridae</taxon>
        <taxon>Pentapetalae</taxon>
        <taxon>asterids</taxon>
        <taxon>Ericales</taxon>
        <taxon>Ericaceae</taxon>
        <taxon>Vaccinioideae</taxon>
        <taxon>Vaccinieae</taxon>
        <taxon>Vaccinium</taxon>
    </lineage>
</organism>
<sequence>MDDEDDLTVADLEAPYWERPVSLDNEQQVKRITLLAQQMKRILLLAQSNFVAVGVGYVFYLIKVPVRVAGGLLFGLLGQSAGDPFVEEDDITITFRSWQTQNFLIIALHVKGPASQKSRNNYLRVVATHQEQCTKSLHI</sequence>
<name>A0ACB7YVP4_9ERIC</name>
<accession>A0ACB7YVP4</accession>
<reference evidence="1 2" key="1">
    <citation type="journal article" date="2021" name="Hortic Res">
        <title>High-quality reference genome and annotation aids understanding of berry development for evergreen blueberry (Vaccinium darrowii).</title>
        <authorList>
            <person name="Yu J."/>
            <person name="Hulse-Kemp A.M."/>
            <person name="Babiker E."/>
            <person name="Staton M."/>
        </authorList>
    </citation>
    <scope>NUCLEOTIDE SEQUENCE [LARGE SCALE GENOMIC DNA]</scope>
    <source>
        <strain evidence="2">cv. NJ 8807/NJ 8810</strain>
        <tissue evidence="1">Young leaf</tissue>
    </source>
</reference>
<gene>
    <name evidence="1" type="ORF">Vadar_015247</name>
</gene>
<comment type="caution">
    <text evidence="1">The sequence shown here is derived from an EMBL/GenBank/DDBJ whole genome shotgun (WGS) entry which is preliminary data.</text>
</comment>